<sequence length="120" mass="11820">MSILDSILTQVSGSPDTVAAIAEKVGIDPAMAEKAVAALGQSHAEDGDTVELAAGKTGLDSGTLGSIMEQMGGEGALGDLAGKMGGDSKLAGLASMLDRDGDGNPINDVIGMASSLFGKK</sequence>
<accession>A0A848QJL0</accession>
<dbReference type="EMBL" id="JABCRE010000002">
    <property type="protein sequence ID" value="NMW30863.1"/>
    <property type="molecule type" value="Genomic_DNA"/>
</dbReference>
<dbReference type="Proteomes" id="UP000561181">
    <property type="component" value="Unassembled WGS sequence"/>
</dbReference>
<name>A0A848QJL0_9SPHN</name>
<evidence type="ECO:0000313" key="2">
    <source>
        <dbReference type="Proteomes" id="UP000561181"/>
    </source>
</evidence>
<evidence type="ECO:0000313" key="1">
    <source>
        <dbReference type="EMBL" id="NMW30863.1"/>
    </source>
</evidence>
<dbReference type="AlphaFoldDB" id="A0A848QJL0"/>
<protein>
    <recommendedName>
        <fullName evidence="3">DUF937 domain-containing protein</fullName>
    </recommendedName>
</protein>
<organism evidence="1 2">
    <name type="scientific">Pontixanthobacter rizhaonensis</name>
    <dbReference type="NCBI Taxonomy" id="2730337"/>
    <lineage>
        <taxon>Bacteria</taxon>
        <taxon>Pseudomonadati</taxon>
        <taxon>Pseudomonadota</taxon>
        <taxon>Alphaproteobacteria</taxon>
        <taxon>Sphingomonadales</taxon>
        <taxon>Erythrobacteraceae</taxon>
        <taxon>Pontixanthobacter</taxon>
    </lineage>
</organism>
<comment type="caution">
    <text evidence="1">The sequence shown here is derived from an EMBL/GenBank/DDBJ whole genome shotgun (WGS) entry which is preliminary data.</text>
</comment>
<gene>
    <name evidence="1" type="ORF">HKD42_02170</name>
</gene>
<reference evidence="1 2" key="1">
    <citation type="submission" date="2020-04" db="EMBL/GenBank/DDBJ databases">
        <authorList>
            <person name="Liu A."/>
        </authorList>
    </citation>
    <scope>NUCLEOTIDE SEQUENCE [LARGE SCALE GENOMIC DNA]</scope>
    <source>
        <strain evidence="1 2">RZ02</strain>
    </source>
</reference>
<proteinExistence type="predicted"/>
<evidence type="ECO:0008006" key="3">
    <source>
        <dbReference type="Google" id="ProtNLM"/>
    </source>
</evidence>
<dbReference type="RefSeq" id="WP_170009882.1">
    <property type="nucleotide sequence ID" value="NZ_JABCRE010000002.1"/>
</dbReference>
<keyword evidence="2" id="KW-1185">Reference proteome</keyword>